<dbReference type="Pfam" id="PF13669">
    <property type="entry name" value="Glyoxalase_4"/>
    <property type="match status" value="1"/>
</dbReference>
<reference evidence="1 2" key="1">
    <citation type="submission" date="2021-03" db="EMBL/GenBank/DDBJ databases">
        <title>Sequencing the genomes of 1000 actinobacteria strains.</title>
        <authorList>
            <person name="Klenk H.-P."/>
        </authorList>
    </citation>
    <scope>NUCLEOTIDE SEQUENCE [LARGE SCALE GENOMIC DNA]</scope>
    <source>
        <strain evidence="1 2">DSM 46713</strain>
    </source>
</reference>
<organism evidence="1 2">
    <name type="scientific">Mycolicibacterium lutetiense</name>
    <dbReference type="NCBI Taxonomy" id="1641992"/>
    <lineage>
        <taxon>Bacteria</taxon>
        <taxon>Bacillati</taxon>
        <taxon>Actinomycetota</taxon>
        <taxon>Actinomycetes</taxon>
        <taxon>Mycobacteriales</taxon>
        <taxon>Mycobacteriaceae</taxon>
        <taxon>Mycolicibacterium</taxon>
    </lineage>
</organism>
<keyword evidence="2" id="KW-1185">Reference proteome</keyword>
<protein>
    <recommendedName>
        <fullName evidence="3">Glyoxalase</fullName>
    </recommendedName>
</protein>
<dbReference type="SUPFAM" id="SSF54593">
    <property type="entry name" value="Glyoxalase/Bleomycin resistance protein/Dihydroxybiphenyl dioxygenase"/>
    <property type="match status" value="1"/>
</dbReference>
<comment type="caution">
    <text evidence="1">The sequence shown here is derived from an EMBL/GenBank/DDBJ whole genome shotgun (WGS) entry which is preliminary data.</text>
</comment>
<evidence type="ECO:0000313" key="1">
    <source>
        <dbReference type="EMBL" id="MBP2451040.1"/>
    </source>
</evidence>
<dbReference type="Proteomes" id="UP000694460">
    <property type="component" value="Unassembled WGS sequence"/>
</dbReference>
<accession>A0ABS4ZNF9</accession>
<dbReference type="EMBL" id="JAGIOP010000001">
    <property type="protein sequence ID" value="MBP2451040.1"/>
    <property type="molecule type" value="Genomic_DNA"/>
</dbReference>
<dbReference type="Gene3D" id="3.10.180.10">
    <property type="entry name" value="2,3-Dihydroxybiphenyl 1,2-Dioxygenase, domain 1"/>
    <property type="match status" value="1"/>
</dbReference>
<dbReference type="InterPro" id="IPR029068">
    <property type="entry name" value="Glyas_Bleomycin-R_OHBP_Dase"/>
</dbReference>
<gene>
    <name evidence="1" type="ORF">JOF57_000925</name>
</gene>
<sequence length="183" mass="20105">MTTPPTTPTVPLFPNRNFMQVCWVVSDLRVAIESWSRSTGVGPFFWFDGVDCVDGRHRGRPAQFPAVTAAIAYAGDLQIELVSQDNDQPGVFRDVFGKGQSGLHHMALICTDYESERDAYIDGGAELAFEGRIGNSRTCWVDTTPTLGFMVELLEPSPVREKGFAAMRAAAQSWDGADPIARF</sequence>
<proteinExistence type="predicted"/>
<evidence type="ECO:0000313" key="2">
    <source>
        <dbReference type="Proteomes" id="UP000694460"/>
    </source>
</evidence>
<name>A0ABS4ZNF9_9MYCO</name>
<evidence type="ECO:0008006" key="3">
    <source>
        <dbReference type="Google" id="ProtNLM"/>
    </source>
</evidence>
<dbReference type="RefSeq" id="WP_209914097.1">
    <property type="nucleotide sequence ID" value="NZ_JAGIOP010000001.1"/>
</dbReference>